<evidence type="ECO:0000313" key="4">
    <source>
        <dbReference type="Proteomes" id="UP001500603"/>
    </source>
</evidence>
<dbReference type="Gene3D" id="3.40.50.300">
    <property type="entry name" value="P-loop containing nucleotide triphosphate hydrolases"/>
    <property type="match status" value="1"/>
</dbReference>
<dbReference type="InterPro" id="IPR001482">
    <property type="entry name" value="T2SS/T4SS_dom"/>
</dbReference>
<gene>
    <name evidence="3" type="ORF">GCM10023318_15160</name>
</gene>
<keyword evidence="4" id="KW-1185">Reference proteome</keyword>
<feature type="domain" description="Bacterial type II secretion system protein E" evidence="2">
    <location>
        <begin position="58"/>
        <end position="340"/>
    </location>
</feature>
<dbReference type="PANTHER" id="PTHR30486:SF6">
    <property type="entry name" value="TYPE IV PILUS RETRACTATION ATPASE PILT"/>
    <property type="match status" value="1"/>
</dbReference>
<dbReference type="Pfam" id="PF00437">
    <property type="entry name" value="T2SSE"/>
    <property type="match status" value="1"/>
</dbReference>
<dbReference type="Proteomes" id="UP001500603">
    <property type="component" value="Unassembled WGS sequence"/>
</dbReference>
<dbReference type="CDD" id="cd01130">
    <property type="entry name" value="VirB11-like_ATPase"/>
    <property type="match status" value="1"/>
</dbReference>
<comment type="similarity">
    <text evidence="1">Belongs to the GSP E family.</text>
</comment>
<dbReference type="NCBIfam" id="TIGR03819">
    <property type="entry name" value="heli_sec_ATPase"/>
    <property type="match status" value="1"/>
</dbReference>
<comment type="caution">
    <text evidence="3">The sequence shown here is derived from an EMBL/GenBank/DDBJ whole genome shotgun (WGS) entry which is preliminary data.</text>
</comment>
<dbReference type="RefSeq" id="WP_345494331.1">
    <property type="nucleotide sequence ID" value="NZ_BAABJM010000001.1"/>
</dbReference>
<evidence type="ECO:0000256" key="1">
    <source>
        <dbReference type="ARBA" id="ARBA00006611"/>
    </source>
</evidence>
<accession>A0ABP9K1F2</accession>
<dbReference type="InterPro" id="IPR050921">
    <property type="entry name" value="T4SS_GSP_E_ATPase"/>
</dbReference>
<name>A0ABP9K1F2_9NOCA</name>
<proteinExistence type="inferred from homology"/>
<evidence type="ECO:0000313" key="3">
    <source>
        <dbReference type="EMBL" id="GAA5047981.1"/>
    </source>
</evidence>
<dbReference type="InterPro" id="IPR022399">
    <property type="entry name" value="TadA-like_ATPase"/>
</dbReference>
<reference evidence="4" key="1">
    <citation type="journal article" date="2019" name="Int. J. Syst. Evol. Microbiol.">
        <title>The Global Catalogue of Microorganisms (GCM) 10K type strain sequencing project: providing services to taxonomists for standard genome sequencing and annotation.</title>
        <authorList>
            <consortium name="The Broad Institute Genomics Platform"/>
            <consortium name="The Broad Institute Genome Sequencing Center for Infectious Disease"/>
            <person name="Wu L."/>
            <person name="Ma J."/>
        </authorList>
    </citation>
    <scope>NUCLEOTIDE SEQUENCE [LARGE SCALE GENOMIC DNA]</scope>
    <source>
        <strain evidence="4">JCM 18298</strain>
    </source>
</reference>
<dbReference type="Gene3D" id="3.30.450.380">
    <property type="match status" value="1"/>
</dbReference>
<sequence>MSALVTTELLDRVRERLSGGSGEIEPAQVAAAIRAEAGGVLGDTDLLRALRLLQTEMTGAGVLEPLLHDPLVADVLVTGPDAVWIDRGNGLEQTSVTFQDEAAVRRLAQRLALSAGRRLDDAQPWVDGRLTGTGTALGDSFGVRLHAVLAPVAHGGTCLSLRVLRPASQGLDALAAAGTVPAEAKLLLERIIQARLAFLVIGGTGAGKTTLLSGLLAKVPACERIICVEDAAELAPPHPHVVRLVARTANVEGVGAVSVRDLVRQSLRMRPDRIVVGEVRGAEVVDLLTALNTGHDGGAGTVHANSPREVPARLEALAALGGMDRAALHSQLAAAVQVVLHVHRRPDGTRGLQEIGLVCRADSGRVSITPAWHATSAAPAAAKLDSLLTDRLAP</sequence>
<dbReference type="PANTHER" id="PTHR30486">
    <property type="entry name" value="TWITCHING MOTILITY PROTEIN PILT"/>
    <property type="match status" value="1"/>
</dbReference>
<dbReference type="InterPro" id="IPR027417">
    <property type="entry name" value="P-loop_NTPase"/>
</dbReference>
<protein>
    <submittedName>
        <fullName evidence="3">TadA family conjugal transfer-associated ATPase</fullName>
    </submittedName>
</protein>
<evidence type="ECO:0000259" key="2">
    <source>
        <dbReference type="Pfam" id="PF00437"/>
    </source>
</evidence>
<dbReference type="SUPFAM" id="SSF52540">
    <property type="entry name" value="P-loop containing nucleoside triphosphate hydrolases"/>
    <property type="match status" value="1"/>
</dbReference>
<organism evidence="3 4">
    <name type="scientific">Nocardia callitridis</name>
    <dbReference type="NCBI Taxonomy" id="648753"/>
    <lineage>
        <taxon>Bacteria</taxon>
        <taxon>Bacillati</taxon>
        <taxon>Actinomycetota</taxon>
        <taxon>Actinomycetes</taxon>
        <taxon>Mycobacteriales</taxon>
        <taxon>Nocardiaceae</taxon>
        <taxon>Nocardia</taxon>
    </lineage>
</organism>
<dbReference type="EMBL" id="BAABJM010000001">
    <property type="protein sequence ID" value="GAA5047981.1"/>
    <property type="molecule type" value="Genomic_DNA"/>
</dbReference>